<feature type="transmembrane region" description="Helical" evidence="1">
    <location>
        <begin position="119"/>
        <end position="141"/>
    </location>
</feature>
<organism evidence="2 3">
    <name type="scientific">Weissella viridescens</name>
    <name type="common">Lactobacillus viridescens</name>
    <dbReference type="NCBI Taxonomy" id="1629"/>
    <lineage>
        <taxon>Bacteria</taxon>
        <taxon>Bacillati</taxon>
        <taxon>Bacillota</taxon>
        <taxon>Bacilli</taxon>
        <taxon>Lactobacillales</taxon>
        <taxon>Lactobacillaceae</taxon>
        <taxon>Weissella</taxon>
    </lineage>
</organism>
<name>A0A285PMQ4_WEIVI</name>
<gene>
    <name evidence="2" type="ORF">NCTC13645_00136</name>
</gene>
<dbReference type="Proteomes" id="UP000254621">
    <property type="component" value="Unassembled WGS sequence"/>
</dbReference>
<evidence type="ECO:0000313" key="3">
    <source>
        <dbReference type="Proteomes" id="UP000254621"/>
    </source>
</evidence>
<protein>
    <submittedName>
        <fullName evidence="2">Uncharacterized protein</fullName>
    </submittedName>
</protein>
<evidence type="ECO:0000313" key="2">
    <source>
        <dbReference type="EMBL" id="SUP52262.1"/>
    </source>
</evidence>
<proteinExistence type="predicted"/>
<feature type="transmembrane region" description="Helical" evidence="1">
    <location>
        <begin position="12"/>
        <end position="37"/>
    </location>
</feature>
<keyword evidence="1" id="KW-1133">Transmembrane helix</keyword>
<dbReference type="AlphaFoldDB" id="A0A285PMQ4"/>
<reference evidence="2 3" key="1">
    <citation type="submission" date="2018-06" db="EMBL/GenBank/DDBJ databases">
        <authorList>
            <consortium name="Pathogen Informatics"/>
            <person name="Doyle S."/>
        </authorList>
    </citation>
    <scope>NUCLEOTIDE SEQUENCE [LARGE SCALE GENOMIC DNA]</scope>
    <source>
        <strain evidence="2 3">NCTC13645</strain>
    </source>
</reference>
<feature type="transmembrane region" description="Helical" evidence="1">
    <location>
        <begin position="57"/>
        <end position="78"/>
    </location>
</feature>
<dbReference type="STRING" id="1629.IV50_GL001435"/>
<sequence length="155" mass="17973">MRGGWTKRLRKIWRIVFPPLVWLVVIYLLVEIFGVVISYTAADDMLAFAKKDPSEFIWWFLMTYIGFIVTSVGILYGAHRLLHLRGNYELPLGVLSLITVFTTLTTLMIQFTGSNIPKTFLVLTLVNILLSVALTTTSKLLKWQRRREIRIKKQK</sequence>
<evidence type="ECO:0000256" key="1">
    <source>
        <dbReference type="SAM" id="Phobius"/>
    </source>
</evidence>
<keyword evidence="1" id="KW-0812">Transmembrane</keyword>
<accession>A0A285PMQ4</accession>
<feature type="transmembrane region" description="Helical" evidence="1">
    <location>
        <begin position="90"/>
        <end position="113"/>
    </location>
</feature>
<dbReference type="EMBL" id="UHIV01000001">
    <property type="protein sequence ID" value="SUP52262.1"/>
    <property type="molecule type" value="Genomic_DNA"/>
</dbReference>
<keyword evidence="1" id="KW-0472">Membrane</keyword>